<dbReference type="InParanoid" id="A0A0C3PS12"/>
<reference evidence="1 2" key="1">
    <citation type="submission" date="2014-04" db="EMBL/GenBank/DDBJ databases">
        <authorList>
            <consortium name="DOE Joint Genome Institute"/>
            <person name="Kuo A."/>
            <person name="Kohler A."/>
            <person name="Costa M.D."/>
            <person name="Nagy L.G."/>
            <person name="Floudas D."/>
            <person name="Copeland A."/>
            <person name="Barry K.W."/>
            <person name="Cichocki N."/>
            <person name="Veneault-Fourrey C."/>
            <person name="LaButti K."/>
            <person name="Lindquist E.A."/>
            <person name="Lipzen A."/>
            <person name="Lundell T."/>
            <person name="Morin E."/>
            <person name="Murat C."/>
            <person name="Sun H."/>
            <person name="Tunlid A."/>
            <person name="Henrissat B."/>
            <person name="Grigoriev I.V."/>
            <person name="Hibbett D.S."/>
            <person name="Martin F."/>
            <person name="Nordberg H.P."/>
            <person name="Cantor M.N."/>
            <person name="Hua S.X."/>
        </authorList>
    </citation>
    <scope>NUCLEOTIDE SEQUENCE [LARGE SCALE GENOMIC DNA]</scope>
    <source>
        <strain evidence="1 2">Marx 270</strain>
    </source>
</reference>
<keyword evidence="2" id="KW-1185">Reference proteome</keyword>
<dbReference type="EMBL" id="KN831950">
    <property type="protein sequence ID" value="KIO11404.1"/>
    <property type="molecule type" value="Genomic_DNA"/>
</dbReference>
<reference evidence="2" key="2">
    <citation type="submission" date="2015-01" db="EMBL/GenBank/DDBJ databases">
        <title>Evolutionary Origins and Diversification of the Mycorrhizal Mutualists.</title>
        <authorList>
            <consortium name="DOE Joint Genome Institute"/>
            <consortium name="Mycorrhizal Genomics Consortium"/>
            <person name="Kohler A."/>
            <person name="Kuo A."/>
            <person name="Nagy L.G."/>
            <person name="Floudas D."/>
            <person name="Copeland A."/>
            <person name="Barry K.W."/>
            <person name="Cichocki N."/>
            <person name="Veneault-Fourrey C."/>
            <person name="LaButti K."/>
            <person name="Lindquist E.A."/>
            <person name="Lipzen A."/>
            <person name="Lundell T."/>
            <person name="Morin E."/>
            <person name="Murat C."/>
            <person name="Riley R."/>
            <person name="Ohm R."/>
            <person name="Sun H."/>
            <person name="Tunlid A."/>
            <person name="Henrissat B."/>
            <person name="Grigoriev I.V."/>
            <person name="Hibbett D.S."/>
            <person name="Martin F."/>
        </authorList>
    </citation>
    <scope>NUCLEOTIDE SEQUENCE [LARGE SCALE GENOMIC DNA]</scope>
    <source>
        <strain evidence="2">Marx 270</strain>
    </source>
</reference>
<organism evidence="1 2">
    <name type="scientific">Pisolithus tinctorius Marx 270</name>
    <dbReference type="NCBI Taxonomy" id="870435"/>
    <lineage>
        <taxon>Eukaryota</taxon>
        <taxon>Fungi</taxon>
        <taxon>Dikarya</taxon>
        <taxon>Basidiomycota</taxon>
        <taxon>Agaricomycotina</taxon>
        <taxon>Agaricomycetes</taxon>
        <taxon>Agaricomycetidae</taxon>
        <taxon>Boletales</taxon>
        <taxon>Sclerodermatineae</taxon>
        <taxon>Pisolithaceae</taxon>
        <taxon>Pisolithus</taxon>
    </lineage>
</organism>
<name>A0A0C3PS12_PISTI</name>
<protein>
    <submittedName>
        <fullName evidence="1">Uncharacterized protein</fullName>
    </submittedName>
</protein>
<evidence type="ECO:0000313" key="1">
    <source>
        <dbReference type="EMBL" id="KIO11404.1"/>
    </source>
</evidence>
<dbReference type="Proteomes" id="UP000054217">
    <property type="component" value="Unassembled WGS sequence"/>
</dbReference>
<evidence type="ECO:0000313" key="2">
    <source>
        <dbReference type="Proteomes" id="UP000054217"/>
    </source>
</evidence>
<sequence length="138" mass="15120">MLKRIGYSQVHNQPFPKGRGGSISPALDLWFDGDSVKELYVNRFAPEARDDPEEAEMRLVALAARRSSFARCRSAREMSYRGEELSGIADSDFTGGCDTSDSEVCEDVADGASEEGTSNVDDDCLVCLRLVLIPFCAE</sequence>
<dbReference type="HOGENOM" id="CLU_1856116_0_0_1"/>
<gene>
    <name evidence="1" type="ORF">M404DRAFT_995054</name>
</gene>
<proteinExistence type="predicted"/>
<accession>A0A0C3PS12</accession>
<dbReference type="AlphaFoldDB" id="A0A0C3PS12"/>